<keyword evidence="3" id="KW-1185">Reference proteome</keyword>
<organism evidence="2 3">
    <name type="scientific">Panicum virgatum</name>
    <name type="common">Blackwell switchgrass</name>
    <dbReference type="NCBI Taxonomy" id="38727"/>
    <lineage>
        <taxon>Eukaryota</taxon>
        <taxon>Viridiplantae</taxon>
        <taxon>Streptophyta</taxon>
        <taxon>Embryophyta</taxon>
        <taxon>Tracheophyta</taxon>
        <taxon>Spermatophyta</taxon>
        <taxon>Magnoliopsida</taxon>
        <taxon>Liliopsida</taxon>
        <taxon>Poales</taxon>
        <taxon>Poaceae</taxon>
        <taxon>PACMAD clade</taxon>
        <taxon>Panicoideae</taxon>
        <taxon>Panicodae</taxon>
        <taxon>Paniceae</taxon>
        <taxon>Panicinae</taxon>
        <taxon>Panicum</taxon>
        <taxon>Panicum sect. Hiantes</taxon>
    </lineage>
</organism>
<accession>A0A8T0QQ43</accession>
<protein>
    <recommendedName>
        <fullName evidence="4">Reverse transcriptase zinc-binding domain-containing protein</fullName>
    </recommendedName>
</protein>
<feature type="transmembrane region" description="Helical" evidence="1">
    <location>
        <begin position="54"/>
        <end position="73"/>
    </location>
</feature>
<proteinExistence type="predicted"/>
<evidence type="ECO:0000313" key="2">
    <source>
        <dbReference type="EMBL" id="KAG2575186.1"/>
    </source>
</evidence>
<gene>
    <name evidence="2" type="ORF">PVAP13_7KG418550</name>
</gene>
<reference evidence="2" key="1">
    <citation type="submission" date="2020-05" db="EMBL/GenBank/DDBJ databases">
        <title>WGS assembly of Panicum virgatum.</title>
        <authorList>
            <person name="Lovell J.T."/>
            <person name="Jenkins J."/>
            <person name="Shu S."/>
            <person name="Juenger T.E."/>
            <person name="Schmutz J."/>
        </authorList>
    </citation>
    <scope>NUCLEOTIDE SEQUENCE</scope>
    <source>
        <strain evidence="2">AP13</strain>
    </source>
</reference>
<dbReference type="AlphaFoldDB" id="A0A8T0QQ43"/>
<keyword evidence="1" id="KW-0812">Transmembrane</keyword>
<comment type="caution">
    <text evidence="2">The sequence shown here is derived from an EMBL/GenBank/DDBJ whole genome shotgun (WGS) entry which is preliminary data.</text>
</comment>
<name>A0A8T0QQ43_PANVG</name>
<dbReference type="Proteomes" id="UP000823388">
    <property type="component" value="Chromosome 7K"/>
</dbReference>
<keyword evidence="1" id="KW-0472">Membrane</keyword>
<evidence type="ECO:0000313" key="3">
    <source>
        <dbReference type="Proteomes" id="UP000823388"/>
    </source>
</evidence>
<dbReference type="EMBL" id="CM029049">
    <property type="protein sequence ID" value="KAG2575186.1"/>
    <property type="molecule type" value="Genomic_DNA"/>
</dbReference>
<evidence type="ECO:0000256" key="1">
    <source>
        <dbReference type="SAM" id="Phobius"/>
    </source>
</evidence>
<keyword evidence="1" id="KW-1133">Transmembrane helix</keyword>
<evidence type="ECO:0008006" key="4">
    <source>
        <dbReference type="Google" id="ProtNLM"/>
    </source>
</evidence>
<sequence length="111" mass="12930">MVLPSYDCAIYNNGIEKTLQHLFFQCPLALTCWNMLQVDSDSFFGTIESIKAQISSPMFMSLIILLCWTIWTARNKLIFQRIQLSLEQCRATFKKNSRCLCIESRRNTNHS</sequence>